<evidence type="ECO:0000313" key="10">
    <source>
        <dbReference type="Proteomes" id="UP001217417"/>
    </source>
</evidence>
<comment type="subcellular location">
    <subcellularLocation>
        <location evidence="1">Membrane</location>
    </subcellularLocation>
</comment>
<evidence type="ECO:0000256" key="6">
    <source>
        <dbReference type="SAM" id="Phobius"/>
    </source>
</evidence>
<proteinExistence type="inferred from homology"/>
<evidence type="ECO:0000256" key="3">
    <source>
        <dbReference type="ARBA" id="ARBA00009295"/>
    </source>
</evidence>
<gene>
    <name evidence="9" type="ORF">POJ06DRAFT_15488</name>
</gene>
<keyword evidence="5 6" id="KW-0472">Membrane</keyword>
<comment type="caution">
    <text evidence="9">The sequence shown here is derived from an EMBL/GenBank/DDBJ whole genome shotgun (WGS) entry which is preliminary data.</text>
</comment>
<organism evidence="9 10">
    <name type="scientific">Lipomyces tetrasporus</name>
    <dbReference type="NCBI Taxonomy" id="54092"/>
    <lineage>
        <taxon>Eukaryota</taxon>
        <taxon>Fungi</taxon>
        <taxon>Dikarya</taxon>
        <taxon>Ascomycota</taxon>
        <taxon>Saccharomycotina</taxon>
        <taxon>Lipomycetes</taxon>
        <taxon>Lipomycetales</taxon>
        <taxon>Lipomycetaceae</taxon>
        <taxon>Lipomyces</taxon>
    </lineage>
</organism>
<comment type="pathway">
    <text evidence="2">Lipid metabolism.</text>
</comment>
<accession>A0AAD7VWN5</accession>
<evidence type="ECO:0000313" key="9">
    <source>
        <dbReference type="EMBL" id="KAJ8104214.1"/>
    </source>
</evidence>
<dbReference type="InterPro" id="IPR021863">
    <property type="entry name" value="FAS_N"/>
</dbReference>
<dbReference type="EMBL" id="JARPMG010000001">
    <property type="protein sequence ID" value="KAJ8104214.1"/>
    <property type="molecule type" value="Genomic_DNA"/>
</dbReference>
<dbReference type="GeneID" id="80879860"/>
<keyword evidence="6" id="KW-0812">Transmembrane</keyword>
<evidence type="ECO:0000256" key="2">
    <source>
        <dbReference type="ARBA" id="ARBA00005189"/>
    </source>
</evidence>
<dbReference type="RefSeq" id="XP_056047664.1">
    <property type="nucleotide sequence ID" value="XM_056184694.1"/>
</dbReference>
<dbReference type="Pfam" id="PF00487">
    <property type="entry name" value="FA_desaturase"/>
    <property type="match status" value="1"/>
</dbReference>
<feature type="transmembrane region" description="Helical" evidence="6">
    <location>
        <begin position="233"/>
        <end position="252"/>
    </location>
</feature>
<evidence type="ECO:0000256" key="1">
    <source>
        <dbReference type="ARBA" id="ARBA00004370"/>
    </source>
</evidence>
<evidence type="ECO:0000256" key="5">
    <source>
        <dbReference type="ARBA" id="ARBA00023136"/>
    </source>
</evidence>
<protein>
    <submittedName>
        <fullName evidence="9">Fatty acid desaturase-domain-containing protein</fullName>
    </submittedName>
</protein>
<feature type="transmembrane region" description="Helical" evidence="6">
    <location>
        <begin position="86"/>
        <end position="107"/>
    </location>
</feature>
<evidence type="ECO:0000256" key="4">
    <source>
        <dbReference type="ARBA" id="ARBA00023002"/>
    </source>
</evidence>
<dbReference type="GO" id="GO:0016020">
    <property type="term" value="C:membrane"/>
    <property type="evidence" value="ECO:0007669"/>
    <property type="project" value="UniProtKB-SubCell"/>
</dbReference>
<dbReference type="PANTHER" id="PTHR32100">
    <property type="entry name" value="OMEGA-6 FATTY ACID DESATURASE, CHLOROPLASTIC"/>
    <property type="match status" value="1"/>
</dbReference>
<evidence type="ECO:0000259" key="7">
    <source>
        <dbReference type="Pfam" id="PF00487"/>
    </source>
</evidence>
<dbReference type="Proteomes" id="UP001217417">
    <property type="component" value="Unassembled WGS sequence"/>
</dbReference>
<keyword evidence="4" id="KW-0560">Oxidoreductase</keyword>
<keyword evidence="10" id="KW-1185">Reference proteome</keyword>
<dbReference type="InterPro" id="IPR012171">
    <property type="entry name" value="Fatty_acid_desaturase"/>
</dbReference>
<keyword evidence="6" id="KW-1133">Transmembrane helix</keyword>
<dbReference type="AlphaFoldDB" id="A0AAD7VWN5"/>
<reference evidence="9" key="1">
    <citation type="submission" date="2023-03" db="EMBL/GenBank/DDBJ databases">
        <title>Near-Complete genome sequence of Lipomyces tetrasporous NRRL Y-64009, an oleaginous yeast capable of growing on lignocellulosic hydrolysates.</title>
        <authorList>
            <consortium name="Lawrence Berkeley National Laboratory"/>
            <person name="Jagtap S.S."/>
            <person name="Liu J.-J."/>
            <person name="Walukiewicz H.E."/>
            <person name="Pangilinan J."/>
            <person name="Lipzen A."/>
            <person name="Ahrendt S."/>
            <person name="Koriabine M."/>
            <person name="Cobaugh K."/>
            <person name="Salamov A."/>
            <person name="Yoshinaga Y."/>
            <person name="Ng V."/>
            <person name="Daum C."/>
            <person name="Grigoriev I.V."/>
            <person name="Slininger P.J."/>
            <person name="Dien B.S."/>
            <person name="Jin Y.-S."/>
            <person name="Rao C.V."/>
        </authorList>
    </citation>
    <scope>NUCLEOTIDE SEQUENCE</scope>
    <source>
        <strain evidence="9">NRRL Y-64009</strain>
    </source>
</reference>
<dbReference type="Pfam" id="PF11960">
    <property type="entry name" value="DUF3474"/>
    <property type="match status" value="1"/>
</dbReference>
<dbReference type="InterPro" id="IPR005804">
    <property type="entry name" value="FA_desaturase_dom"/>
</dbReference>
<comment type="similarity">
    <text evidence="3">Belongs to the fatty acid desaturase type 1 family.</text>
</comment>
<sequence length="403" mass="45882">MSTITYTQRRPSVSLTSKPVYKDTFGRDFVPPEFTIKDILDAIPKHCFDRSLGRSLTYVARDIFYTACLFGLATQIHHIPSLPARVVAWVVYGFVQGLVCTGIWVLAHECGHGAFSPYKLANDIVGWILHSALFVPYHSWRITHSKHHKATGHLARDMVFIPKDVNRYKLSRNIAELTEEAPVVTLYFLFAQQLFGWPAYLAANVTGQNYPGVSNWSLSHFFPSAPMFDAKDFWDIIISDVGILVAGTLAYLGIERWGWASFALYYFMPYLWVNNWLVCITYLQHTDPSLPHYDASEWNFARGAAATVDRDFGFIGRHLFHEIIETHVAHHYSSRIPFYHAEEATKAIRKVMGKHYRQDKTNLILALWKTARACQFVEGDGGVKMYRNGNGIGIAPKEVKKAK</sequence>
<dbReference type="GO" id="GO:0006629">
    <property type="term" value="P:lipid metabolic process"/>
    <property type="evidence" value="ECO:0007669"/>
    <property type="project" value="InterPro"/>
</dbReference>
<dbReference type="GO" id="GO:0016717">
    <property type="term" value="F:oxidoreductase activity, acting on paired donors, with oxidation of a pair of donors resulting in the reduction of molecular oxygen to two molecules of water"/>
    <property type="evidence" value="ECO:0007669"/>
    <property type="project" value="InterPro"/>
</dbReference>
<feature type="domain" description="Fatty acid desaturase" evidence="7">
    <location>
        <begin position="89"/>
        <end position="357"/>
    </location>
</feature>
<name>A0AAD7VWN5_9ASCO</name>
<feature type="domain" description="Fatty acid desaturase N-terminal" evidence="8">
    <location>
        <begin position="30"/>
        <end position="73"/>
    </location>
</feature>
<dbReference type="CDD" id="cd03507">
    <property type="entry name" value="Delta12-FADS-like"/>
    <property type="match status" value="1"/>
</dbReference>
<evidence type="ECO:0000259" key="8">
    <source>
        <dbReference type="Pfam" id="PF11960"/>
    </source>
</evidence>
<feature type="transmembrane region" description="Helical" evidence="6">
    <location>
        <begin position="264"/>
        <end position="283"/>
    </location>
</feature>